<feature type="transmembrane region" description="Helical" evidence="3">
    <location>
        <begin position="357"/>
        <end position="382"/>
    </location>
</feature>
<dbReference type="PIRSF" id="PIRSF005690">
    <property type="entry name" value="GerBA"/>
    <property type="match status" value="1"/>
</dbReference>
<organism evidence="4 5">
    <name type="scientific">Paenisporosarcina macmurdoensis</name>
    <dbReference type="NCBI Taxonomy" id="212659"/>
    <lineage>
        <taxon>Bacteria</taxon>
        <taxon>Bacillati</taxon>
        <taxon>Bacillota</taxon>
        <taxon>Bacilli</taxon>
        <taxon>Bacillales</taxon>
        <taxon>Caryophanaceae</taxon>
        <taxon>Paenisporosarcina</taxon>
    </lineage>
</organism>
<dbReference type="InterPro" id="IPR050768">
    <property type="entry name" value="UPF0353/GerABKA_families"/>
</dbReference>
<comment type="similarity">
    <text evidence="1">Belongs to the GerABKA family.</text>
</comment>
<proteinExistence type="inferred from homology"/>
<evidence type="ECO:0000313" key="4">
    <source>
        <dbReference type="EMBL" id="MFC6040164.1"/>
    </source>
</evidence>
<gene>
    <name evidence="4" type="ORF">ACFPYN_12105</name>
</gene>
<dbReference type="RefSeq" id="WP_377734487.1">
    <property type="nucleotide sequence ID" value="NZ_JBHSRI010000018.1"/>
</dbReference>
<name>A0ABW1L8W7_9BACL</name>
<dbReference type="PANTHER" id="PTHR22550:SF5">
    <property type="entry name" value="LEUCINE ZIPPER PROTEIN 4"/>
    <property type="match status" value="1"/>
</dbReference>
<keyword evidence="2 3" id="KW-0472">Membrane</keyword>
<sequence>MESFSKLSEYIKELFHDSSDLVVREIDWPDDEAILCHFSVLMDNSVISEQLNMIQNRLQEKLPNWGETPTSSLETFHPSKLVEYVCAGESTIILVKANLLLRITLPNVPHRAPMEPGNEIVVQGPHDGFVESMDVNIALVRKRLLIPNLVVRKVVVSSFSKTPMCYMYIESKVNQVTLDEIHNRLRKLETDFLFSTGQIQDELEDNIWSPFPQLMTTERPDKVATNLMEGKVVILVDQSPTALLGPVTFFSFYQSPDDYNGRVLVGSFFRLLRIFSFLTAIFLPAFYIAIVSFHFEVLPLELSKTVKTSVNEIPYRPFIEAMILEITIELIREASIRLPSPVGQTIGIVGGLVIGDAIVSAGLVSNLMVIVVALTAISSFVVPSNEMNMSIRLLRYPFMIAASLFGFFGIVIGTLILFIHLTNLRSLTQPYFYPVVPFKPSVFKDIFFRRPFPKPHLQATSFTPKKNEDRSKEDKL</sequence>
<comment type="caution">
    <text evidence="4">The sequence shown here is derived from an EMBL/GenBank/DDBJ whole genome shotgun (WGS) entry which is preliminary data.</text>
</comment>
<dbReference type="EMBL" id="JBHSRI010000018">
    <property type="protein sequence ID" value="MFC6040164.1"/>
    <property type="molecule type" value="Genomic_DNA"/>
</dbReference>
<feature type="transmembrane region" description="Helical" evidence="3">
    <location>
        <begin position="394"/>
        <end position="421"/>
    </location>
</feature>
<reference evidence="5" key="1">
    <citation type="journal article" date="2019" name="Int. J. Syst. Evol. Microbiol.">
        <title>The Global Catalogue of Microorganisms (GCM) 10K type strain sequencing project: providing services to taxonomists for standard genome sequencing and annotation.</title>
        <authorList>
            <consortium name="The Broad Institute Genomics Platform"/>
            <consortium name="The Broad Institute Genome Sequencing Center for Infectious Disease"/>
            <person name="Wu L."/>
            <person name="Ma J."/>
        </authorList>
    </citation>
    <scope>NUCLEOTIDE SEQUENCE [LARGE SCALE GENOMIC DNA]</scope>
    <source>
        <strain evidence="5">CCUG 54527</strain>
    </source>
</reference>
<protein>
    <submittedName>
        <fullName evidence="4">Spore germination protein</fullName>
    </submittedName>
</protein>
<feature type="transmembrane region" description="Helical" evidence="3">
    <location>
        <begin position="271"/>
        <end position="295"/>
    </location>
</feature>
<evidence type="ECO:0000256" key="3">
    <source>
        <dbReference type="SAM" id="Phobius"/>
    </source>
</evidence>
<dbReference type="PANTHER" id="PTHR22550">
    <property type="entry name" value="SPORE GERMINATION PROTEIN"/>
    <property type="match status" value="1"/>
</dbReference>
<accession>A0ABW1L8W7</accession>
<evidence type="ECO:0000256" key="1">
    <source>
        <dbReference type="ARBA" id="ARBA00005278"/>
    </source>
</evidence>
<keyword evidence="5" id="KW-1185">Reference proteome</keyword>
<dbReference type="Pfam" id="PF03323">
    <property type="entry name" value="GerA"/>
    <property type="match status" value="1"/>
</dbReference>
<dbReference type="InterPro" id="IPR004995">
    <property type="entry name" value="Spore_Ger"/>
</dbReference>
<evidence type="ECO:0000256" key="2">
    <source>
        <dbReference type="ARBA" id="ARBA00023136"/>
    </source>
</evidence>
<dbReference type="Proteomes" id="UP001596170">
    <property type="component" value="Unassembled WGS sequence"/>
</dbReference>
<keyword evidence="3" id="KW-0812">Transmembrane</keyword>
<evidence type="ECO:0000313" key="5">
    <source>
        <dbReference type="Proteomes" id="UP001596170"/>
    </source>
</evidence>
<keyword evidence="3" id="KW-1133">Transmembrane helix</keyword>